<name>A0A0A9DF18_ARUDO</name>
<sequence>MWLTDLIAGRSLLPMNPYFQVFIFNLTGLTGGKEMFHSSCYHLKQS</sequence>
<reference evidence="1" key="2">
    <citation type="journal article" date="2015" name="Data Brief">
        <title>Shoot transcriptome of the giant reed, Arundo donax.</title>
        <authorList>
            <person name="Barrero R.A."/>
            <person name="Guerrero F.D."/>
            <person name="Moolhuijzen P."/>
            <person name="Goolsby J.A."/>
            <person name="Tidwell J."/>
            <person name="Bellgard S.E."/>
            <person name="Bellgard M.I."/>
        </authorList>
    </citation>
    <scope>NUCLEOTIDE SEQUENCE</scope>
    <source>
        <tissue evidence="1">Shoot tissue taken approximately 20 cm above the soil surface</tissue>
    </source>
</reference>
<accession>A0A0A9DF18</accession>
<dbReference type="AlphaFoldDB" id="A0A0A9DF18"/>
<organism evidence="1">
    <name type="scientific">Arundo donax</name>
    <name type="common">Giant reed</name>
    <name type="synonym">Donax arundinaceus</name>
    <dbReference type="NCBI Taxonomy" id="35708"/>
    <lineage>
        <taxon>Eukaryota</taxon>
        <taxon>Viridiplantae</taxon>
        <taxon>Streptophyta</taxon>
        <taxon>Embryophyta</taxon>
        <taxon>Tracheophyta</taxon>
        <taxon>Spermatophyta</taxon>
        <taxon>Magnoliopsida</taxon>
        <taxon>Liliopsida</taxon>
        <taxon>Poales</taxon>
        <taxon>Poaceae</taxon>
        <taxon>PACMAD clade</taxon>
        <taxon>Arundinoideae</taxon>
        <taxon>Arundineae</taxon>
        <taxon>Arundo</taxon>
    </lineage>
</organism>
<proteinExistence type="predicted"/>
<protein>
    <submittedName>
        <fullName evidence="1">Uncharacterized protein</fullName>
    </submittedName>
</protein>
<evidence type="ECO:0000313" key="1">
    <source>
        <dbReference type="EMBL" id="JAD82357.1"/>
    </source>
</evidence>
<reference evidence="1" key="1">
    <citation type="submission" date="2014-09" db="EMBL/GenBank/DDBJ databases">
        <authorList>
            <person name="Magalhaes I.L.F."/>
            <person name="Oliveira U."/>
            <person name="Santos F.R."/>
            <person name="Vidigal T.H.D.A."/>
            <person name="Brescovit A.D."/>
            <person name="Santos A.J."/>
        </authorList>
    </citation>
    <scope>NUCLEOTIDE SEQUENCE</scope>
    <source>
        <tissue evidence="1">Shoot tissue taken approximately 20 cm above the soil surface</tissue>
    </source>
</reference>
<dbReference type="EMBL" id="GBRH01215538">
    <property type="protein sequence ID" value="JAD82357.1"/>
    <property type="molecule type" value="Transcribed_RNA"/>
</dbReference>